<feature type="transmembrane region" description="Helical" evidence="1">
    <location>
        <begin position="134"/>
        <end position="157"/>
    </location>
</feature>
<evidence type="ECO:0000313" key="3">
    <source>
        <dbReference type="Proteomes" id="UP001623661"/>
    </source>
</evidence>
<evidence type="ECO:0008006" key="4">
    <source>
        <dbReference type="Google" id="ProtNLM"/>
    </source>
</evidence>
<accession>A0ABW8TP52</accession>
<keyword evidence="3" id="KW-1185">Reference proteome</keyword>
<keyword evidence="1" id="KW-0472">Membrane</keyword>
<keyword evidence="1" id="KW-0812">Transmembrane</keyword>
<dbReference type="Proteomes" id="UP001623661">
    <property type="component" value="Unassembled WGS sequence"/>
</dbReference>
<protein>
    <recommendedName>
        <fullName evidence="4">ABC transporter permease</fullName>
    </recommendedName>
</protein>
<reference evidence="2 3" key="1">
    <citation type="submission" date="2024-11" db="EMBL/GenBank/DDBJ databases">
        <authorList>
            <person name="Heng Y.C."/>
            <person name="Lim A.C.H."/>
            <person name="Lee J.K.Y."/>
            <person name="Kittelmann S."/>
        </authorList>
    </citation>
    <scope>NUCLEOTIDE SEQUENCE [LARGE SCALE GENOMIC DNA]</scope>
    <source>
        <strain evidence="2 3">WILCCON 0202</strain>
    </source>
</reference>
<feature type="transmembrane region" description="Helical" evidence="1">
    <location>
        <begin position="92"/>
        <end position="114"/>
    </location>
</feature>
<dbReference type="RefSeq" id="WP_406763585.1">
    <property type="nucleotide sequence ID" value="NZ_JBJHZY010000001.1"/>
</dbReference>
<feature type="transmembrane region" description="Helical" evidence="1">
    <location>
        <begin position="40"/>
        <end position="63"/>
    </location>
</feature>
<feature type="transmembrane region" description="Helical" evidence="1">
    <location>
        <begin position="12"/>
        <end position="34"/>
    </location>
</feature>
<name>A0ABW8TP52_9CLOT</name>
<gene>
    <name evidence="2" type="ORF">ACJDUH_02560</name>
</gene>
<dbReference type="EMBL" id="JBJHZY010000001">
    <property type="protein sequence ID" value="MFL0266971.1"/>
    <property type="molecule type" value="Genomic_DNA"/>
</dbReference>
<organism evidence="2 3">
    <name type="scientific">Candidatus Clostridium radicumherbarum</name>
    <dbReference type="NCBI Taxonomy" id="3381662"/>
    <lineage>
        <taxon>Bacteria</taxon>
        <taxon>Bacillati</taxon>
        <taxon>Bacillota</taxon>
        <taxon>Clostridia</taxon>
        <taxon>Eubacteriales</taxon>
        <taxon>Clostridiaceae</taxon>
        <taxon>Clostridium</taxon>
    </lineage>
</organism>
<comment type="caution">
    <text evidence="2">The sequence shown here is derived from an EMBL/GenBank/DDBJ whole genome shotgun (WGS) entry which is preliminary data.</text>
</comment>
<sequence length="263" mass="29249">MGKLLKYEFKGNYKSFLGLFAIIALLNILIFTRINIWNNAAIIALFSSVAVGAFVVVFVFVVSSFKNEMYEDKGYLTFTLPIGGKKIVASKLIAGIVWFIGLGIVVSISTRILIGFIGPEVINQINLYVNTKAAFLVGALFGIINLIMLLLMIYFSITITRVALRKKKMSGFLGFIAFIVLNVVIFYVEYHLMKLFPQAFSFGLDFLQNTQANGSLMTINNESMMSISNGSININIAAFIYNIIVYIGLFLSTGYLIDNKIDI</sequence>
<evidence type="ECO:0000256" key="1">
    <source>
        <dbReference type="SAM" id="Phobius"/>
    </source>
</evidence>
<keyword evidence="1" id="KW-1133">Transmembrane helix</keyword>
<feature type="transmembrane region" description="Helical" evidence="1">
    <location>
        <begin position="234"/>
        <end position="257"/>
    </location>
</feature>
<evidence type="ECO:0000313" key="2">
    <source>
        <dbReference type="EMBL" id="MFL0266971.1"/>
    </source>
</evidence>
<feature type="transmembrane region" description="Helical" evidence="1">
    <location>
        <begin position="169"/>
        <end position="188"/>
    </location>
</feature>
<proteinExistence type="predicted"/>